<reference evidence="1 2" key="1">
    <citation type="submission" date="2013-04" db="EMBL/GenBank/DDBJ databases">
        <title>Hyphomonas sp. T24B3 Genome Sequencing.</title>
        <authorList>
            <person name="Lai Q."/>
            <person name="Shao Z."/>
        </authorList>
    </citation>
    <scope>NUCLEOTIDE SEQUENCE [LARGE SCALE GENOMIC DNA]</scope>
    <source>
        <strain evidence="1 2">T24B3</strain>
    </source>
</reference>
<organism evidence="1 2">
    <name type="scientific">Hyphomonas pacifica</name>
    <dbReference type="NCBI Taxonomy" id="1280941"/>
    <lineage>
        <taxon>Bacteria</taxon>
        <taxon>Pseudomonadati</taxon>
        <taxon>Pseudomonadota</taxon>
        <taxon>Alphaproteobacteria</taxon>
        <taxon>Hyphomonadales</taxon>
        <taxon>Hyphomonadaceae</taxon>
        <taxon>Hyphomonas</taxon>
    </lineage>
</organism>
<gene>
    <name evidence="1" type="ORF">HY3_05220</name>
</gene>
<dbReference type="RefSeq" id="WP_233346248.1">
    <property type="nucleotide sequence ID" value="NZ_AWFA01000023.1"/>
</dbReference>
<dbReference type="AlphaFoldDB" id="A0A062U3L0"/>
<accession>A0A328JU55</accession>
<dbReference type="InterPro" id="IPR007433">
    <property type="entry name" value="DUF481"/>
</dbReference>
<keyword evidence="2" id="KW-1185">Reference proteome</keyword>
<name>A0A062U3L0_9PROT</name>
<proteinExistence type="predicted"/>
<dbReference type="EMBL" id="AWFB01000067">
    <property type="protein sequence ID" value="RAN31000.1"/>
    <property type="molecule type" value="Genomic_DNA"/>
</dbReference>
<evidence type="ECO:0000313" key="1">
    <source>
        <dbReference type="EMBL" id="RAN31000.1"/>
    </source>
</evidence>
<dbReference type="eggNOG" id="COG3137">
    <property type="taxonomic scope" value="Bacteria"/>
</dbReference>
<dbReference type="Pfam" id="PF04338">
    <property type="entry name" value="DUF481"/>
    <property type="match status" value="1"/>
</dbReference>
<sequence length="255" mass="27467">MTAYSKMILGTAVIAALTSAPAFAEDKDGWVGEASISAGMTTGNTETTQAGLGVDVDRNAGDWTFGLQLSGDYGEEDGVESRNRYMIAADIDHDFNDTMFAFARGSYEVDQFTGFDSRSFIGGGVGWHILDKKEHNWTIRGGPGLKIDEVKRRITVDDNGAALIIPATTERSLGAVAQSEYFLAFNDAVSLSNKSSLVYGEESTQLTNSLGLTAALNGHLSARISFDVRHDTDPQPEFEATDTATKFSIVYKLGH</sequence>
<dbReference type="STRING" id="1280941.HY2_02385"/>
<dbReference type="SUPFAM" id="SSF56935">
    <property type="entry name" value="Porins"/>
    <property type="match status" value="1"/>
</dbReference>
<protein>
    <recommendedName>
        <fullName evidence="3">Salt-induced outer membrane protein</fullName>
    </recommendedName>
</protein>
<evidence type="ECO:0000313" key="2">
    <source>
        <dbReference type="Proteomes" id="UP000249123"/>
    </source>
</evidence>
<accession>A0A062U3L0</accession>
<dbReference type="Proteomes" id="UP000249123">
    <property type="component" value="Unassembled WGS sequence"/>
</dbReference>
<comment type="caution">
    <text evidence="1">The sequence shown here is derived from an EMBL/GenBank/DDBJ whole genome shotgun (WGS) entry which is preliminary data.</text>
</comment>
<evidence type="ECO:0008006" key="3">
    <source>
        <dbReference type="Google" id="ProtNLM"/>
    </source>
</evidence>